<dbReference type="EMBL" id="JBHSHT010000001">
    <property type="protein sequence ID" value="MFC4823296.1"/>
    <property type="molecule type" value="Genomic_DNA"/>
</dbReference>
<feature type="region of interest" description="Disordered" evidence="1">
    <location>
        <begin position="81"/>
        <end position="106"/>
    </location>
</feature>
<evidence type="ECO:0000313" key="3">
    <source>
        <dbReference type="Proteomes" id="UP001595945"/>
    </source>
</evidence>
<protein>
    <submittedName>
        <fullName evidence="2">KEOPS complex subunit Pcc1</fullName>
    </submittedName>
</protein>
<comment type="caution">
    <text evidence="2">The sequence shown here is derived from an EMBL/GenBank/DDBJ whole genome shotgun (WGS) entry which is preliminary data.</text>
</comment>
<dbReference type="RefSeq" id="WP_368410440.1">
    <property type="nucleotide sequence ID" value="NZ_CP100400.1"/>
</dbReference>
<organism evidence="2 3">
    <name type="scientific">Halorussus aquaticus</name>
    <dbReference type="NCBI Taxonomy" id="2953748"/>
    <lineage>
        <taxon>Archaea</taxon>
        <taxon>Methanobacteriati</taxon>
        <taxon>Methanobacteriota</taxon>
        <taxon>Stenosarchaea group</taxon>
        <taxon>Halobacteria</taxon>
        <taxon>Halobacteriales</taxon>
        <taxon>Haladaptataceae</taxon>
        <taxon>Halorussus</taxon>
    </lineage>
</organism>
<reference evidence="2 3" key="1">
    <citation type="journal article" date="2019" name="Int. J. Syst. Evol. Microbiol.">
        <title>The Global Catalogue of Microorganisms (GCM) 10K type strain sequencing project: providing services to taxonomists for standard genome sequencing and annotation.</title>
        <authorList>
            <consortium name="The Broad Institute Genomics Platform"/>
            <consortium name="The Broad Institute Genome Sequencing Center for Infectious Disease"/>
            <person name="Wu L."/>
            <person name="Ma J."/>
        </authorList>
    </citation>
    <scope>NUCLEOTIDE SEQUENCE [LARGE SCALE GENOMIC DNA]</scope>
    <source>
        <strain evidence="2 3">XZYJ18</strain>
    </source>
</reference>
<sequence>MTGPPSDADGSAGRSATIRTELDDAAILAASVRPDNTPEIDTRAADGVVETSIERETTGGLRTTVDDYVVNLAVAQEVAQAARRHANGSHADASESRANADDTTQS</sequence>
<keyword evidence="3" id="KW-1185">Reference proteome</keyword>
<proteinExistence type="predicted"/>
<dbReference type="GeneID" id="73045657"/>
<name>A0ABD5PZF9_9EURY</name>
<dbReference type="AlphaFoldDB" id="A0ABD5PZF9"/>
<dbReference type="Proteomes" id="UP001595945">
    <property type="component" value="Unassembled WGS sequence"/>
</dbReference>
<evidence type="ECO:0000256" key="1">
    <source>
        <dbReference type="SAM" id="MobiDB-lite"/>
    </source>
</evidence>
<evidence type="ECO:0000313" key="2">
    <source>
        <dbReference type="EMBL" id="MFC4823296.1"/>
    </source>
</evidence>
<dbReference type="NCBIfam" id="NF011470">
    <property type="entry name" value="PRK14887.1"/>
    <property type="match status" value="1"/>
</dbReference>
<gene>
    <name evidence="2" type="ORF">ACFO9K_03365</name>
</gene>
<accession>A0ABD5PZF9</accession>